<protein>
    <recommendedName>
        <fullName evidence="3">Solute-binding protein family 5 domain-containing protein</fullName>
    </recommendedName>
</protein>
<evidence type="ECO:0000313" key="2">
    <source>
        <dbReference type="Proteomes" id="UP000442694"/>
    </source>
</evidence>
<accession>A0A833JDD7</accession>
<dbReference type="EMBL" id="WFLN01000006">
    <property type="protein sequence ID" value="KAB8030722.1"/>
    <property type="molecule type" value="Genomic_DNA"/>
</dbReference>
<dbReference type="SUPFAM" id="SSF53850">
    <property type="entry name" value="Periplasmic binding protein-like II"/>
    <property type="match status" value="1"/>
</dbReference>
<dbReference type="RefSeq" id="WP_152212650.1">
    <property type="nucleotide sequence ID" value="NZ_WFLN01000006.1"/>
</dbReference>
<proteinExistence type="predicted"/>
<organism evidence="1 2">
    <name type="scientific">Fluviispira multicolorata</name>
    <dbReference type="NCBI Taxonomy" id="2654512"/>
    <lineage>
        <taxon>Bacteria</taxon>
        <taxon>Pseudomonadati</taxon>
        <taxon>Bdellovibrionota</taxon>
        <taxon>Oligoflexia</taxon>
        <taxon>Silvanigrellales</taxon>
        <taxon>Silvanigrellaceae</taxon>
        <taxon>Fluviispira</taxon>
    </lineage>
</organism>
<dbReference type="Proteomes" id="UP000442694">
    <property type="component" value="Unassembled WGS sequence"/>
</dbReference>
<sequence>MQIKSFLIQCISTSLVIMASQKVQGENKMTDKKIFQICSEVDKITFNPFERPKNWIHLVYWSLVLKPYINNEEPSEGILHKFHFSPDGKTFEAEVSPKAKWQDGTPVSALEAAIGIAKGFMYRDISASVKVVGTEEINIPNVEAKKYSGIKILSPNRFELIFESKVENVRGVVKEALLQGSMGNKVWPVRLNNGNQFDVVSRYPIKFENGRYILNVFDYKVELTTTDNCANNDFYFYDRMMEGANAKKEDFIVNKSPMPQTMVAIFNSQSKIFKNRDDRLEIASLLRYINSSQDKDKYISVPGHFVKGEPGFDEKYSWPDKFENFPKGIQKLTIALPNKFPRKTIDMEKLEEVAEKANVQIKWVTRYDKEEEYAGADIQYFFDRVQKDRQVWIQNMEKEPAVLDYLSHFPETLSALLEVTKTSASTVPLNEKALKEFAKASFEEVSIVPVIRYNLYLYSKKNLPIQLKFTEDREFIFVKSEDYN</sequence>
<evidence type="ECO:0000313" key="1">
    <source>
        <dbReference type="EMBL" id="KAB8030722.1"/>
    </source>
</evidence>
<gene>
    <name evidence="1" type="ORF">GCL57_07040</name>
</gene>
<reference evidence="1 2" key="1">
    <citation type="submission" date="2019-10" db="EMBL/GenBank/DDBJ databases">
        <title>New genus of Silvanigrellaceae.</title>
        <authorList>
            <person name="Pitt A."/>
            <person name="Hahn M.W."/>
        </authorList>
    </citation>
    <scope>NUCLEOTIDE SEQUENCE [LARGE SCALE GENOMIC DNA]</scope>
    <source>
        <strain evidence="1 2">33A1-SZDP</strain>
    </source>
</reference>
<evidence type="ECO:0008006" key="3">
    <source>
        <dbReference type="Google" id="ProtNLM"/>
    </source>
</evidence>
<comment type="caution">
    <text evidence="1">The sequence shown here is derived from an EMBL/GenBank/DDBJ whole genome shotgun (WGS) entry which is preliminary data.</text>
</comment>
<keyword evidence="2" id="KW-1185">Reference proteome</keyword>
<dbReference type="Gene3D" id="3.40.190.10">
    <property type="entry name" value="Periplasmic binding protein-like II"/>
    <property type="match status" value="1"/>
</dbReference>
<dbReference type="AlphaFoldDB" id="A0A833JDD7"/>
<name>A0A833JDD7_9BACT</name>